<gene>
    <name evidence="2" type="ORF">OCBIM_22006558mg</name>
</gene>
<proteinExistence type="predicted"/>
<keyword evidence="1" id="KW-1133">Transmembrane helix</keyword>
<sequence>MHLEKMGSMHDNVPCCTYEQTILTSNDHVRLILSVAHALFTAGISYCSSLQWFIAIVYCCSSLLWFTNVV</sequence>
<keyword evidence="1" id="KW-0812">Transmembrane</keyword>
<organism evidence="2">
    <name type="scientific">Octopus bimaculoides</name>
    <name type="common">California two-spotted octopus</name>
    <dbReference type="NCBI Taxonomy" id="37653"/>
    <lineage>
        <taxon>Eukaryota</taxon>
        <taxon>Metazoa</taxon>
        <taxon>Spiralia</taxon>
        <taxon>Lophotrochozoa</taxon>
        <taxon>Mollusca</taxon>
        <taxon>Cephalopoda</taxon>
        <taxon>Coleoidea</taxon>
        <taxon>Octopodiformes</taxon>
        <taxon>Octopoda</taxon>
        <taxon>Incirrata</taxon>
        <taxon>Octopodidae</taxon>
        <taxon>Octopus</taxon>
    </lineage>
</organism>
<keyword evidence="1" id="KW-0472">Membrane</keyword>
<evidence type="ECO:0000313" key="2">
    <source>
        <dbReference type="EMBL" id="KOF92438.1"/>
    </source>
</evidence>
<reference evidence="2" key="1">
    <citation type="submission" date="2015-07" db="EMBL/GenBank/DDBJ databases">
        <title>MeaNS - Measles Nucleotide Surveillance Program.</title>
        <authorList>
            <person name="Tran T."/>
            <person name="Druce J."/>
        </authorList>
    </citation>
    <scope>NUCLEOTIDE SEQUENCE</scope>
    <source>
        <strain evidence="2">UCB-OBI-ISO-001</strain>
        <tissue evidence="2">Gonad</tissue>
    </source>
</reference>
<feature type="transmembrane region" description="Helical" evidence="1">
    <location>
        <begin position="52"/>
        <end position="69"/>
    </location>
</feature>
<evidence type="ECO:0000256" key="1">
    <source>
        <dbReference type="SAM" id="Phobius"/>
    </source>
</evidence>
<dbReference type="EMBL" id="KQ417336">
    <property type="protein sequence ID" value="KOF92438.1"/>
    <property type="molecule type" value="Genomic_DNA"/>
</dbReference>
<protein>
    <submittedName>
        <fullName evidence="2">Uncharacterized protein</fullName>
    </submittedName>
</protein>
<name>A0A0L8HT61_OCTBM</name>
<accession>A0A0L8HT61</accession>
<dbReference type="AlphaFoldDB" id="A0A0L8HT61"/>